<dbReference type="SUPFAM" id="SSF56784">
    <property type="entry name" value="HAD-like"/>
    <property type="match status" value="2"/>
</dbReference>
<evidence type="ECO:0000313" key="1">
    <source>
        <dbReference type="EMBL" id="KAA1260217.1"/>
    </source>
</evidence>
<dbReference type="EMBL" id="VRLW01000001">
    <property type="protein sequence ID" value="KAA1260217.1"/>
    <property type="molecule type" value="Genomic_DNA"/>
</dbReference>
<gene>
    <name evidence="1" type="ORF">LF1_27560</name>
</gene>
<dbReference type="AlphaFoldDB" id="A0A5B1CG98"/>
<dbReference type="InterPro" id="IPR023198">
    <property type="entry name" value="PGP-like_dom2"/>
</dbReference>
<dbReference type="RefSeq" id="WP_068266726.1">
    <property type="nucleotide sequence ID" value="NZ_LWSK01000128.1"/>
</dbReference>
<name>A0A5B1CG98_9BACT</name>
<protein>
    <submittedName>
        <fullName evidence="1">6-phosphogluconate phosphatase</fullName>
    </submittedName>
</protein>
<dbReference type="Gene3D" id="1.10.150.240">
    <property type="entry name" value="Putative phosphatase, domain 2"/>
    <property type="match status" value="2"/>
</dbReference>
<sequence length="126" mass="13878">MTDYTQQYDTIIFDCDGTLTDSIPLISRVATKVGRSEPQRVTAMSFIVGCRNSLGLATAYGNDENNFSNNTNETALTDYTQQYDAIIFDCDGTLTDSIPLISRFATKVGRSEPQRVTAMSFVVVLP</sequence>
<accession>A0A5B1CG98</accession>
<proteinExistence type="predicted"/>
<reference evidence="1 2" key="1">
    <citation type="submission" date="2019-08" db="EMBL/GenBank/DDBJ databases">
        <title>Deep-cultivation of Planctomycetes and their phenomic and genomic characterization uncovers novel biology.</title>
        <authorList>
            <person name="Wiegand S."/>
            <person name="Jogler M."/>
            <person name="Boedeker C."/>
            <person name="Pinto D."/>
            <person name="Vollmers J."/>
            <person name="Rivas-Marin E."/>
            <person name="Kohn T."/>
            <person name="Peeters S.H."/>
            <person name="Heuer A."/>
            <person name="Rast P."/>
            <person name="Oberbeckmann S."/>
            <person name="Bunk B."/>
            <person name="Jeske O."/>
            <person name="Meyerdierks A."/>
            <person name="Storesund J.E."/>
            <person name="Kallscheuer N."/>
            <person name="Luecker S."/>
            <person name="Lage O.M."/>
            <person name="Pohl T."/>
            <person name="Merkel B.J."/>
            <person name="Hornburger P."/>
            <person name="Mueller R.-W."/>
            <person name="Bruemmer F."/>
            <person name="Labrenz M."/>
            <person name="Spormann A.M."/>
            <person name="Op Den Camp H."/>
            <person name="Overmann J."/>
            <person name="Amann R."/>
            <person name="Jetten M.S.M."/>
            <person name="Mascher T."/>
            <person name="Medema M.H."/>
            <person name="Devos D.P."/>
            <person name="Kaster A.-K."/>
            <person name="Ovreas L."/>
            <person name="Rohde M."/>
            <person name="Galperin M.Y."/>
            <person name="Jogler C."/>
        </authorList>
    </citation>
    <scope>NUCLEOTIDE SEQUENCE [LARGE SCALE GENOMIC DNA]</scope>
    <source>
        <strain evidence="1 2">LF1</strain>
    </source>
</reference>
<evidence type="ECO:0000313" key="2">
    <source>
        <dbReference type="Proteomes" id="UP000322699"/>
    </source>
</evidence>
<comment type="caution">
    <text evidence="1">The sequence shown here is derived from an EMBL/GenBank/DDBJ whole genome shotgun (WGS) entry which is preliminary data.</text>
</comment>
<dbReference type="OrthoDB" id="9782449at2"/>
<dbReference type="Proteomes" id="UP000322699">
    <property type="component" value="Unassembled WGS sequence"/>
</dbReference>
<keyword evidence="2" id="KW-1185">Reference proteome</keyword>
<organism evidence="1 2">
    <name type="scientific">Rubripirellula obstinata</name>
    <dbReference type="NCBI Taxonomy" id="406547"/>
    <lineage>
        <taxon>Bacteria</taxon>
        <taxon>Pseudomonadati</taxon>
        <taxon>Planctomycetota</taxon>
        <taxon>Planctomycetia</taxon>
        <taxon>Pirellulales</taxon>
        <taxon>Pirellulaceae</taxon>
        <taxon>Rubripirellula</taxon>
    </lineage>
</organism>
<dbReference type="InterPro" id="IPR036412">
    <property type="entry name" value="HAD-like_sf"/>
</dbReference>